<protein>
    <submittedName>
        <fullName evidence="1">Uncharacterized protein</fullName>
    </submittedName>
</protein>
<dbReference type="Proteomes" id="UP001172155">
    <property type="component" value="Unassembled WGS sequence"/>
</dbReference>
<comment type="caution">
    <text evidence="1">The sequence shown here is derived from an EMBL/GenBank/DDBJ whole genome shotgun (WGS) entry which is preliminary data.</text>
</comment>
<reference evidence="1" key="1">
    <citation type="submission" date="2023-06" db="EMBL/GenBank/DDBJ databases">
        <title>Genome-scale phylogeny and comparative genomics of the fungal order Sordariales.</title>
        <authorList>
            <consortium name="Lawrence Berkeley National Laboratory"/>
            <person name="Hensen N."/>
            <person name="Bonometti L."/>
            <person name="Westerberg I."/>
            <person name="Brannstrom I.O."/>
            <person name="Guillou S."/>
            <person name="Cros-Aarteil S."/>
            <person name="Calhoun S."/>
            <person name="Haridas S."/>
            <person name="Kuo A."/>
            <person name="Mondo S."/>
            <person name="Pangilinan J."/>
            <person name="Riley R."/>
            <person name="LaButti K."/>
            <person name="Andreopoulos B."/>
            <person name="Lipzen A."/>
            <person name="Chen C."/>
            <person name="Yanf M."/>
            <person name="Daum C."/>
            <person name="Ng V."/>
            <person name="Clum A."/>
            <person name="Steindorff A."/>
            <person name="Ohm R."/>
            <person name="Martin F."/>
            <person name="Silar P."/>
            <person name="Natvig D."/>
            <person name="Lalanne C."/>
            <person name="Gautier V."/>
            <person name="Ament-velasquez S.L."/>
            <person name="Kruys A."/>
            <person name="Hutchinson M.I."/>
            <person name="Powell A.J."/>
            <person name="Barry K."/>
            <person name="Miller A.N."/>
            <person name="Grigoriev I.V."/>
            <person name="Debuchy R."/>
            <person name="Gladieux P."/>
            <person name="Thoren M.H."/>
            <person name="Johannesson H."/>
        </authorList>
    </citation>
    <scope>NUCLEOTIDE SEQUENCE</scope>
    <source>
        <strain evidence="1">SMH3187-1</strain>
    </source>
</reference>
<accession>A0AA40KCK6</accession>
<evidence type="ECO:0000313" key="2">
    <source>
        <dbReference type="Proteomes" id="UP001172155"/>
    </source>
</evidence>
<dbReference type="EMBL" id="JAUKUD010000001">
    <property type="protein sequence ID" value="KAK0753990.1"/>
    <property type="molecule type" value="Genomic_DNA"/>
</dbReference>
<proteinExistence type="predicted"/>
<gene>
    <name evidence="1" type="ORF">B0T18DRAFT_26486</name>
</gene>
<evidence type="ECO:0000313" key="1">
    <source>
        <dbReference type="EMBL" id="KAK0753990.1"/>
    </source>
</evidence>
<sequence length="64" mass="6729">MCAGYISLPFPFPALPLIVLRFRLGAGTSGIALVGEEEGWDGSVWIGGGARSEGVCSFSLSLRR</sequence>
<keyword evidence="2" id="KW-1185">Reference proteome</keyword>
<name>A0AA40KCK6_9PEZI</name>
<dbReference type="AlphaFoldDB" id="A0AA40KCK6"/>
<organism evidence="1 2">
    <name type="scientific">Schizothecium vesticola</name>
    <dbReference type="NCBI Taxonomy" id="314040"/>
    <lineage>
        <taxon>Eukaryota</taxon>
        <taxon>Fungi</taxon>
        <taxon>Dikarya</taxon>
        <taxon>Ascomycota</taxon>
        <taxon>Pezizomycotina</taxon>
        <taxon>Sordariomycetes</taxon>
        <taxon>Sordariomycetidae</taxon>
        <taxon>Sordariales</taxon>
        <taxon>Schizotheciaceae</taxon>
        <taxon>Schizothecium</taxon>
    </lineage>
</organism>